<keyword evidence="2" id="KW-1185">Reference proteome</keyword>
<evidence type="ECO:0000313" key="1">
    <source>
        <dbReference type="EMBL" id="MDO6575565.1"/>
    </source>
</evidence>
<dbReference type="EMBL" id="JAUOQO010000879">
    <property type="protein sequence ID" value="MDO6575565.1"/>
    <property type="molecule type" value="Genomic_DNA"/>
</dbReference>
<feature type="non-terminal residue" evidence="1">
    <location>
        <position position="1"/>
    </location>
</feature>
<accession>A0AAW7YXW5</accession>
<reference evidence="1" key="1">
    <citation type="submission" date="2023-07" db="EMBL/GenBank/DDBJ databases">
        <title>Genome content predicts the carbon catabolic preferences of heterotrophic bacteria.</title>
        <authorList>
            <person name="Gralka M."/>
        </authorList>
    </citation>
    <scope>NUCLEOTIDE SEQUENCE</scope>
    <source>
        <strain evidence="1">E2R20</strain>
    </source>
</reference>
<dbReference type="Proteomes" id="UP001170310">
    <property type="component" value="Unassembled WGS sequence"/>
</dbReference>
<proteinExistence type="predicted"/>
<organism evidence="1 2">
    <name type="scientific">Staphylococcus pasteuri_A</name>
    <dbReference type="NCBI Taxonomy" id="3062664"/>
    <lineage>
        <taxon>Bacteria</taxon>
        <taxon>Bacillati</taxon>
        <taxon>Bacillota</taxon>
        <taxon>Bacilli</taxon>
        <taxon>Bacillales</taxon>
        <taxon>Staphylococcaceae</taxon>
        <taxon>Staphylococcus</taxon>
    </lineage>
</organism>
<gene>
    <name evidence="1" type="ORF">Q4528_15745</name>
</gene>
<evidence type="ECO:0000313" key="2">
    <source>
        <dbReference type="Proteomes" id="UP001170310"/>
    </source>
</evidence>
<feature type="non-terminal residue" evidence="1">
    <location>
        <position position="79"/>
    </location>
</feature>
<name>A0AAW7YXW5_9STAP</name>
<comment type="caution">
    <text evidence="1">The sequence shown here is derived from an EMBL/GenBank/DDBJ whole genome shotgun (WGS) entry which is preliminary data.</text>
</comment>
<dbReference type="AlphaFoldDB" id="A0AAW7YXW5"/>
<sequence>FDLIKYLENKKYSLYSKKEIFNIISSHDLYKIILKHIKDIPQNTSILTRFITNASHRKTARNKKKTQSINLEVVNKRIY</sequence>
<dbReference type="RefSeq" id="WP_303522684.1">
    <property type="nucleotide sequence ID" value="NZ_JAUOQO010000879.1"/>
</dbReference>
<protein>
    <submittedName>
        <fullName evidence="1">Uncharacterized protein</fullName>
    </submittedName>
</protein>